<reference evidence="2 3" key="1">
    <citation type="journal article" date="2019" name="Sci. Rep.">
        <title>Comparative genomics of chytrid fungi reveal insights into the obligate biotrophic and pathogenic lifestyle of Synchytrium endobioticum.</title>
        <authorList>
            <person name="van de Vossenberg B.T.L.H."/>
            <person name="Warris S."/>
            <person name="Nguyen H.D.T."/>
            <person name="van Gent-Pelzer M.P.E."/>
            <person name="Joly D.L."/>
            <person name="van de Geest H.C."/>
            <person name="Bonants P.J.M."/>
            <person name="Smith D.S."/>
            <person name="Levesque C.A."/>
            <person name="van der Lee T.A.J."/>
        </authorList>
    </citation>
    <scope>NUCLEOTIDE SEQUENCE [LARGE SCALE GENOMIC DNA]</scope>
    <source>
        <strain evidence="2 3">CBS 675.73</strain>
    </source>
</reference>
<sequence length="209" mass="23377">MSTYFGDHMPKRQYVELAEMYEIGDEWGAKILTQALMRRAMMDVQRIMQIREEKPSLQNLVRSGVVGEAMLENINAAESELELECQDLIAEADLFRDGWGKTILQEAGSFIQLQNQQNQQKAQAQAAAEPQSHAGHSHDHSDPNHSHSHDSTAEANPNITEIEETADDVPELLTKEELAERAAKELLAEEEVNKKKNGGKASKSGKKKK</sequence>
<evidence type="ECO:0000256" key="1">
    <source>
        <dbReference type="SAM" id="MobiDB-lite"/>
    </source>
</evidence>
<dbReference type="Proteomes" id="UP000320333">
    <property type="component" value="Unassembled WGS sequence"/>
</dbReference>
<dbReference type="AlphaFoldDB" id="A0A507FN08"/>
<evidence type="ECO:0008006" key="4">
    <source>
        <dbReference type="Google" id="ProtNLM"/>
    </source>
</evidence>
<proteinExistence type="predicted"/>
<dbReference type="PANTHER" id="PTHR28229:SF1">
    <property type="entry name" value="TRANSLOCATION PROTEIN SEC66"/>
    <property type="match status" value="1"/>
</dbReference>
<keyword evidence="3" id="KW-1185">Reference proteome</keyword>
<dbReference type="STRING" id="246404.A0A507FN08"/>
<accession>A0A507FN08</accession>
<feature type="compositionally biased region" description="Basic and acidic residues" evidence="1">
    <location>
        <begin position="136"/>
        <end position="152"/>
    </location>
</feature>
<dbReference type="PANTHER" id="PTHR28229">
    <property type="entry name" value="TRANSLOCATION PROTEIN SEC66"/>
    <property type="match status" value="1"/>
</dbReference>
<protein>
    <recommendedName>
        <fullName evidence="4">Translocation protein SEC66</fullName>
    </recommendedName>
</protein>
<evidence type="ECO:0000313" key="2">
    <source>
        <dbReference type="EMBL" id="TPX76407.1"/>
    </source>
</evidence>
<feature type="compositionally biased region" description="Basic and acidic residues" evidence="1">
    <location>
        <begin position="173"/>
        <end position="194"/>
    </location>
</feature>
<name>A0A507FN08_9FUNG</name>
<dbReference type="EMBL" id="QEAP01000047">
    <property type="protein sequence ID" value="TPX76407.1"/>
    <property type="molecule type" value="Genomic_DNA"/>
</dbReference>
<dbReference type="OrthoDB" id="73168at2759"/>
<organism evidence="2 3">
    <name type="scientific">Chytriomyces confervae</name>
    <dbReference type="NCBI Taxonomy" id="246404"/>
    <lineage>
        <taxon>Eukaryota</taxon>
        <taxon>Fungi</taxon>
        <taxon>Fungi incertae sedis</taxon>
        <taxon>Chytridiomycota</taxon>
        <taxon>Chytridiomycota incertae sedis</taxon>
        <taxon>Chytridiomycetes</taxon>
        <taxon>Chytridiales</taxon>
        <taxon>Chytriomycetaceae</taxon>
        <taxon>Chytriomyces</taxon>
    </lineage>
</organism>
<gene>
    <name evidence="2" type="ORF">CcCBS67573_g02320</name>
</gene>
<evidence type="ECO:0000313" key="3">
    <source>
        <dbReference type="Proteomes" id="UP000320333"/>
    </source>
</evidence>
<feature type="region of interest" description="Disordered" evidence="1">
    <location>
        <begin position="114"/>
        <end position="209"/>
    </location>
</feature>
<dbReference type="InterPro" id="IPR018624">
    <property type="entry name" value="Sec66"/>
</dbReference>
<comment type="caution">
    <text evidence="2">The sequence shown here is derived from an EMBL/GenBank/DDBJ whole genome shotgun (WGS) entry which is preliminary data.</text>
</comment>
<dbReference type="Pfam" id="PF09802">
    <property type="entry name" value="Sec66"/>
    <property type="match status" value="1"/>
</dbReference>
<feature type="compositionally biased region" description="Acidic residues" evidence="1">
    <location>
        <begin position="161"/>
        <end position="170"/>
    </location>
</feature>
<dbReference type="GO" id="GO:0031204">
    <property type="term" value="P:post-translational protein targeting to membrane, translocation"/>
    <property type="evidence" value="ECO:0007669"/>
    <property type="project" value="InterPro"/>
</dbReference>
<feature type="compositionally biased region" description="Low complexity" evidence="1">
    <location>
        <begin position="114"/>
        <end position="128"/>
    </location>
</feature>
<feature type="compositionally biased region" description="Basic residues" evidence="1">
    <location>
        <begin position="195"/>
        <end position="209"/>
    </location>
</feature>
<dbReference type="GO" id="GO:0031207">
    <property type="term" value="C:Sec62/Sec63 complex"/>
    <property type="evidence" value="ECO:0007669"/>
    <property type="project" value="InterPro"/>
</dbReference>